<protein>
    <recommendedName>
        <fullName evidence="3">WD40 repeat domain-containing protein</fullName>
    </recommendedName>
</protein>
<feature type="transmembrane region" description="Helical" evidence="1">
    <location>
        <begin position="9"/>
        <end position="26"/>
    </location>
</feature>
<dbReference type="EMBL" id="JQ844230">
    <property type="protein sequence ID" value="AGS53341.1"/>
    <property type="molecule type" value="Genomic_DNA"/>
</dbReference>
<reference evidence="2" key="1">
    <citation type="submission" date="2012-03" db="EMBL/GenBank/DDBJ databases">
        <title>Functional metagenomics reveals considerable lignocellulase gene clusters in the gut microbiome of a wood-feeding higher termite.</title>
        <authorList>
            <person name="Liu N."/>
        </authorList>
    </citation>
    <scope>NUCLEOTIDE SEQUENCE</scope>
</reference>
<evidence type="ECO:0000313" key="2">
    <source>
        <dbReference type="EMBL" id="AGS53341.1"/>
    </source>
</evidence>
<dbReference type="SUPFAM" id="SSF50998">
    <property type="entry name" value="Quinoprotein alcohol dehydrogenase-like"/>
    <property type="match status" value="1"/>
</dbReference>
<evidence type="ECO:0008006" key="3">
    <source>
        <dbReference type="Google" id="ProtNLM"/>
    </source>
</evidence>
<keyword evidence="1" id="KW-0472">Membrane</keyword>
<organism evidence="2">
    <name type="scientific">uncultured bacterium contig00014</name>
    <dbReference type="NCBI Taxonomy" id="1181505"/>
    <lineage>
        <taxon>Bacteria</taxon>
        <taxon>environmental samples</taxon>
    </lineage>
</organism>
<keyword evidence="1" id="KW-0812">Transmembrane</keyword>
<sequence>MAAKENQRWWYILGFLAFIVYIFVAARPISEETILKPRWITSLESNYPIGLGDYVTEDEELIPFQLGDRYGYLGEDGQAVINQIRRAYVSLSENYWAEYEAQPSSVQVMNPMNENVMTIEQAKGYPLFLDDRVFMVGAEQNSLTAINQRGEEFWTHDFPAPITCIDAAGGYVLAGTLDGALILLNSSGYPVFSFEPGGSRLSVILGCALSRDASRLAIISGINDQRFLFLERAGDTYRVVYHEFLTNGFRRPVHVGFVNNDSKVAFEREGGLGIYDISYRTSISLPMDGEIAFLDNSGSDRFLFVITSQGPKQKRLITIRYPGIIVSEAPFMSDNAFFTRRDNKIYLGGDLSIMSFELEKK</sequence>
<dbReference type="InterPro" id="IPR011047">
    <property type="entry name" value="Quinoprotein_ADH-like_sf"/>
</dbReference>
<keyword evidence="1" id="KW-1133">Transmembrane helix</keyword>
<dbReference type="Gene3D" id="2.130.10.10">
    <property type="entry name" value="YVTN repeat-like/Quinoprotein amine dehydrogenase"/>
    <property type="match status" value="1"/>
</dbReference>
<dbReference type="AlphaFoldDB" id="A0A806KMR9"/>
<evidence type="ECO:0000256" key="1">
    <source>
        <dbReference type="SAM" id="Phobius"/>
    </source>
</evidence>
<proteinExistence type="predicted"/>
<accession>A0A806KMR9</accession>
<dbReference type="InterPro" id="IPR015943">
    <property type="entry name" value="WD40/YVTN_repeat-like_dom_sf"/>
</dbReference>
<name>A0A806KMR9_9BACT</name>